<dbReference type="GO" id="GO:0055075">
    <property type="term" value="P:potassium ion homeostasis"/>
    <property type="evidence" value="ECO:0007669"/>
    <property type="project" value="TreeGrafter"/>
</dbReference>
<feature type="transmembrane region" description="Helical" evidence="8">
    <location>
        <begin position="257"/>
        <end position="276"/>
    </location>
</feature>
<dbReference type="Pfam" id="PF03522">
    <property type="entry name" value="SLC12"/>
    <property type="match status" value="1"/>
</dbReference>
<evidence type="ECO:0000259" key="10">
    <source>
        <dbReference type="Pfam" id="PF03522"/>
    </source>
</evidence>
<feature type="transmembrane region" description="Helical" evidence="8">
    <location>
        <begin position="338"/>
        <end position="360"/>
    </location>
</feature>
<feature type="region of interest" description="Disordered" evidence="7">
    <location>
        <begin position="894"/>
        <end position="1013"/>
    </location>
</feature>
<comment type="caution">
    <text evidence="11">The sequence shown here is derived from an EMBL/GenBank/DDBJ whole genome shotgun (WGS) entry which is preliminary data.</text>
</comment>
<comment type="similarity">
    <text evidence="2">Belongs to the SLC12A transporter family.</text>
</comment>
<evidence type="ECO:0000256" key="6">
    <source>
        <dbReference type="ARBA" id="ARBA00023136"/>
    </source>
</evidence>
<feature type="transmembrane region" description="Helical" evidence="8">
    <location>
        <begin position="288"/>
        <end position="308"/>
    </location>
</feature>
<feature type="compositionally biased region" description="Acidic residues" evidence="7">
    <location>
        <begin position="894"/>
        <end position="904"/>
    </location>
</feature>
<dbReference type="PANTHER" id="PTHR11827:SF72">
    <property type="entry name" value="GH08340P"/>
    <property type="match status" value="1"/>
</dbReference>
<dbReference type="GO" id="GO:0006884">
    <property type="term" value="P:cell volume homeostasis"/>
    <property type="evidence" value="ECO:0007669"/>
    <property type="project" value="TreeGrafter"/>
</dbReference>
<evidence type="ECO:0000313" key="11">
    <source>
        <dbReference type="EMBL" id="KAH3672061.1"/>
    </source>
</evidence>
<keyword evidence="4 8" id="KW-0812">Transmembrane</keyword>
<keyword evidence="6 8" id="KW-0472">Membrane</keyword>
<feature type="domain" description="Amino acid permease/ SLC12A" evidence="9">
    <location>
        <begin position="44"/>
        <end position="518"/>
    </location>
</feature>
<dbReference type="AlphaFoldDB" id="A0A9P8TAM1"/>
<feature type="transmembrane region" description="Helical" evidence="8">
    <location>
        <begin position="440"/>
        <end position="458"/>
    </location>
</feature>
<feature type="transmembrane region" description="Helical" evidence="8">
    <location>
        <begin position="406"/>
        <end position="428"/>
    </location>
</feature>
<evidence type="ECO:0000256" key="5">
    <source>
        <dbReference type="ARBA" id="ARBA00022989"/>
    </source>
</evidence>
<dbReference type="Proteomes" id="UP000769528">
    <property type="component" value="Unassembled WGS sequence"/>
</dbReference>
<evidence type="ECO:0000256" key="3">
    <source>
        <dbReference type="ARBA" id="ARBA00022448"/>
    </source>
</evidence>
<evidence type="ECO:0000256" key="4">
    <source>
        <dbReference type="ARBA" id="ARBA00022692"/>
    </source>
</evidence>
<sequence>MSHNDTTPLLVHSSYTENFKSIPIETYETKEDIGANKLGTFDGVFIPTALNVLSILMFLRFGFIIGQLGILGSLGVLIMSYLINLLTTLSISAIATNGTVRGGGAYYMISRSLGPEFGGSIGLIFYIGQVLNSALNVVGIIEPLLINFGSKSGEFWKILPQGYWYEFLYSSLLLFLCICIALVGSALVSRAGSLLFVLLLISTISIPISVLFVKPFEEFDTLYTGPTWETFSENFMPHLTKGAAGSLLNSKETFNDLFGIFFPATAGIFAGASMSGDLRKPSKSIPKGTLWGLVLTFFCYSLVILALGSSVPRSLLYKDVQIIQNINISAPIILMGELATSLFSIIVGVVGAAAVLQAIARDSIFPFLKVFEKISKGSNNPINAILFTWLLTQLFLFANINQIATFITMAFLMTFIVTNLACFLLKIASAPNFRPSFRYFDWYTALSGLFSCIVAMFIVDGISASLVVIFLMFLFMLIHYTCPPKPWGDVSQSLIYHQVRKYLLRLRQDNVKYWRPQILLLVDSPRSSWNLIQFCNNLKKGGLYILGHVIVTESFQNNFNEFKTQTNAWIKLRDILKVKAFVQIGLGPTLPWGIRNVILGSGLGGMKPNIVVLGFHENKKLQSKTSRTSSKSRNYMTAVNVDKLPTDVCRNENRVSVQNWVCTIEDLILMRTNVAVAKGFNLLNIPSENLSKKRYEDRKFIDLYPIQMSAEIVDKNGEKSALTTNFDTYTLILQLGAILTTVPNWKKTHRLRIVLFVEYEEDIINEKERINSLIGILRIKAVLVVVCLKNFKTYDAIINGTKENFYQVDKILRNDDFWTEVKELRLNQFRANIPLVSIQQPRFNLNSEGSIKFGENGAYSAKKYGISKLQKMGVSFSMTTKNLFKPELFHNADDEDSYYDDTNSDLESSYTNDSSRYHEHLTDQFKPKDLEENFPNPNYRPKLQQKYSDQGLNRETSSQTLNPAIKSLKKKPLPNFSSEKLPRSKVIDDATGDEPSIMLLPDNDSISSKKLNPGERSTKILKKDEFIKSAYKSNSKQEPIDDTPAGGIDINNLSFNDLPAKAQHLILNDVMKTISNEAAVIFSTLPAPIIGTHYSEADCEEYLKNLEIWCDDLPPIMLINSQSMTVTTAL</sequence>
<evidence type="ECO:0000259" key="9">
    <source>
        <dbReference type="Pfam" id="PF00324"/>
    </source>
</evidence>
<evidence type="ECO:0000256" key="8">
    <source>
        <dbReference type="SAM" id="Phobius"/>
    </source>
</evidence>
<dbReference type="PANTHER" id="PTHR11827">
    <property type="entry name" value="SOLUTE CARRIER FAMILY 12, CATION COTRANSPORTERS"/>
    <property type="match status" value="1"/>
</dbReference>
<dbReference type="Gene3D" id="1.20.1740.10">
    <property type="entry name" value="Amino acid/polyamine transporter I"/>
    <property type="match status" value="1"/>
</dbReference>
<proteinExistence type="inferred from homology"/>
<evidence type="ECO:0000256" key="1">
    <source>
        <dbReference type="ARBA" id="ARBA00004141"/>
    </source>
</evidence>
<feature type="transmembrane region" description="Helical" evidence="8">
    <location>
        <begin position="381"/>
        <end position="400"/>
    </location>
</feature>
<organism evidence="11 12">
    <name type="scientific">Wickerhamomyces mucosus</name>
    <dbReference type="NCBI Taxonomy" id="1378264"/>
    <lineage>
        <taxon>Eukaryota</taxon>
        <taxon>Fungi</taxon>
        <taxon>Dikarya</taxon>
        <taxon>Ascomycota</taxon>
        <taxon>Saccharomycotina</taxon>
        <taxon>Saccharomycetes</taxon>
        <taxon>Phaffomycetales</taxon>
        <taxon>Wickerhamomycetaceae</taxon>
        <taxon>Wickerhamomyces</taxon>
    </lineage>
</organism>
<accession>A0A9P8TAM1</accession>
<dbReference type="GO" id="GO:0005774">
    <property type="term" value="C:vacuolar membrane"/>
    <property type="evidence" value="ECO:0007669"/>
    <property type="project" value="TreeGrafter"/>
</dbReference>
<evidence type="ECO:0000313" key="12">
    <source>
        <dbReference type="Proteomes" id="UP000769528"/>
    </source>
</evidence>
<evidence type="ECO:0008006" key="13">
    <source>
        <dbReference type="Google" id="ProtNLM"/>
    </source>
</evidence>
<feature type="domain" description="SLC12A transporter C-terminal" evidence="10">
    <location>
        <begin position="531"/>
        <end position="622"/>
    </location>
</feature>
<dbReference type="FunFam" id="1.20.1740.10:FF:000013">
    <property type="entry name" value="Solute carrier family 12 member"/>
    <property type="match status" value="1"/>
</dbReference>
<feature type="compositionally biased region" description="Polar residues" evidence="7">
    <location>
        <begin position="945"/>
        <end position="962"/>
    </location>
</feature>
<dbReference type="Pfam" id="PF00324">
    <property type="entry name" value="AA_permease"/>
    <property type="match status" value="1"/>
</dbReference>
<dbReference type="OrthoDB" id="2020542at2759"/>
<feature type="transmembrane region" description="Helical" evidence="8">
    <location>
        <begin position="167"/>
        <end position="187"/>
    </location>
</feature>
<feature type="compositionally biased region" description="Polar residues" evidence="7">
    <location>
        <begin position="905"/>
        <end position="914"/>
    </location>
</feature>
<dbReference type="GO" id="GO:0055064">
    <property type="term" value="P:chloride ion homeostasis"/>
    <property type="evidence" value="ECO:0007669"/>
    <property type="project" value="TreeGrafter"/>
</dbReference>
<dbReference type="GO" id="GO:0034486">
    <property type="term" value="P:vacuolar transmembrane transport"/>
    <property type="evidence" value="ECO:0007669"/>
    <property type="project" value="TreeGrafter"/>
</dbReference>
<reference evidence="11" key="2">
    <citation type="submission" date="2021-01" db="EMBL/GenBank/DDBJ databases">
        <authorList>
            <person name="Schikora-Tamarit M.A."/>
        </authorList>
    </citation>
    <scope>NUCLEOTIDE SEQUENCE</scope>
    <source>
        <strain evidence="11">CBS6341</strain>
    </source>
</reference>
<keyword evidence="3" id="KW-0813">Transport</keyword>
<dbReference type="EMBL" id="JAEUBF010001233">
    <property type="protein sequence ID" value="KAH3672061.1"/>
    <property type="molecule type" value="Genomic_DNA"/>
</dbReference>
<feature type="transmembrane region" description="Helical" evidence="8">
    <location>
        <begin position="194"/>
        <end position="213"/>
    </location>
</feature>
<feature type="compositionally biased region" description="Basic and acidic residues" evidence="7">
    <location>
        <begin position="915"/>
        <end position="931"/>
    </location>
</feature>
<dbReference type="GO" id="GO:0015379">
    <property type="term" value="F:potassium:chloride symporter activity"/>
    <property type="evidence" value="ECO:0007669"/>
    <property type="project" value="TreeGrafter"/>
</dbReference>
<protein>
    <recommendedName>
        <fullName evidence="13">Vacuolar cation-chloride cotransporter 1</fullName>
    </recommendedName>
</protein>
<evidence type="ECO:0000256" key="7">
    <source>
        <dbReference type="SAM" id="MobiDB-lite"/>
    </source>
</evidence>
<keyword evidence="12" id="KW-1185">Reference proteome</keyword>
<reference evidence="11" key="1">
    <citation type="journal article" date="2021" name="Open Biol.">
        <title>Shared evolutionary footprints suggest mitochondrial oxidative damage underlies multiple complex I losses in fungi.</title>
        <authorList>
            <person name="Schikora-Tamarit M.A."/>
            <person name="Marcet-Houben M."/>
            <person name="Nosek J."/>
            <person name="Gabaldon T."/>
        </authorList>
    </citation>
    <scope>NUCLEOTIDE SEQUENCE</scope>
    <source>
        <strain evidence="11">CBS6341</strain>
    </source>
</reference>
<comment type="subcellular location">
    <subcellularLocation>
        <location evidence="1">Membrane</location>
        <topology evidence="1">Multi-pass membrane protein</topology>
    </subcellularLocation>
</comment>
<gene>
    <name evidence="11" type="ORF">WICMUC_004462</name>
</gene>
<name>A0A9P8TAM1_9ASCO</name>
<dbReference type="InterPro" id="IPR004842">
    <property type="entry name" value="SLC12A_fam"/>
</dbReference>
<evidence type="ECO:0000256" key="2">
    <source>
        <dbReference type="ARBA" id="ARBA00010593"/>
    </source>
</evidence>
<dbReference type="InterPro" id="IPR004841">
    <property type="entry name" value="AA-permease/SLC12A_dom"/>
</dbReference>
<dbReference type="InterPro" id="IPR018491">
    <property type="entry name" value="SLC12_C"/>
</dbReference>
<keyword evidence="5 8" id="KW-1133">Transmembrane helix</keyword>